<evidence type="ECO:0000313" key="1">
    <source>
        <dbReference type="EMBL" id="KAF4031562.1"/>
    </source>
</evidence>
<proteinExistence type="predicted"/>
<evidence type="ECO:0000313" key="2">
    <source>
        <dbReference type="EMBL" id="KAF4136438.1"/>
    </source>
</evidence>
<dbReference type="Proteomes" id="UP000602510">
    <property type="component" value="Unassembled WGS sequence"/>
</dbReference>
<keyword evidence="3" id="KW-1185">Reference proteome</keyword>
<comment type="caution">
    <text evidence="1">The sequence shown here is derived from an EMBL/GenBank/DDBJ whole genome shotgun (WGS) entry which is preliminary data.</text>
</comment>
<protein>
    <submittedName>
        <fullName evidence="1">Uncharacterized protein</fullName>
    </submittedName>
</protein>
<dbReference type="Proteomes" id="UP000704712">
    <property type="component" value="Unassembled WGS sequence"/>
</dbReference>
<dbReference type="EMBL" id="JAACNO010001947">
    <property type="protein sequence ID" value="KAF4136438.1"/>
    <property type="molecule type" value="Genomic_DNA"/>
</dbReference>
<sequence>MNGIAWVIPFPARWYDQERLHNGAQAEVNRLEAELDLLQRDPKKTHHLPLRLRYTIRMLRSTSRTAIVPTWNTTSGDRSSPWWTPMTNSGRWGSSFRDSLRVQLRPASAAAVALRDQVVNQDHELDRMRDDR</sequence>
<gene>
    <name evidence="1" type="ORF">GN244_ATG16551</name>
    <name evidence="2" type="ORF">GN958_ATG14368</name>
</gene>
<reference evidence="1" key="1">
    <citation type="submission" date="2020-04" db="EMBL/GenBank/DDBJ databases">
        <title>Hybrid Assembly of Korean Phytophthora infestans isolates.</title>
        <authorList>
            <person name="Prokchorchik M."/>
            <person name="Lee Y."/>
            <person name="Seo J."/>
            <person name="Cho J.-H."/>
            <person name="Park Y.-E."/>
            <person name="Jang D.-C."/>
            <person name="Im J.-S."/>
            <person name="Choi J.-G."/>
            <person name="Park H.-J."/>
            <person name="Lee G.-B."/>
            <person name="Lee Y.-G."/>
            <person name="Hong S.-Y."/>
            <person name="Cho K."/>
            <person name="Sohn K.H."/>
        </authorList>
    </citation>
    <scope>NUCLEOTIDE SEQUENCE</scope>
    <source>
        <strain evidence="1">KR_1_A1</strain>
        <strain evidence="2">KR_2_A2</strain>
    </source>
</reference>
<dbReference type="EMBL" id="WSZM01000568">
    <property type="protein sequence ID" value="KAF4031562.1"/>
    <property type="molecule type" value="Genomic_DNA"/>
</dbReference>
<organism evidence="1 3">
    <name type="scientific">Phytophthora infestans</name>
    <name type="common">Potato late blight agent</name>
    <name type="synonym">Botrytis infestans</name>
    <dbReference type="NCBI Taxonomy" id="4787"/>
    <lineage>
        <taxon>Eukaryota</taxon>
        <taxon>Sar</taxon>
        <taxon>Stramenopiles</taxon>
        <taxon>Oomycota</taxon>
        <taxon>Peronosporomycetes</taxon>
        <taxon>Peronosporales</taxon>
        <taxon>Peronosporaceae</taxon>
        <taxon>Phytophthora</taxon>
    </lineage>
</organism>
<name>A0A833SAG6_PHYIN</name>
<accession>A0A833SAG6</accession>
<evidence type="ECO:0000313" key="3">
    <source>
        <dbReference type="Proteomes" id="UP000602510"/>
    </source>
</evidence>
<dbReference type="AlphaFoldDB" id="A0A833SAG6"/>